<dbReference type="PANTHER" id="PTHR30287:SF1">
    <property type="entry name" value="INNER MEMBRANE PROTEIN"/>
    <property type="match status" value="1"/>
</dbReference>
<sequence length="771" mass="85385">MGKATLFKKAVKDISQSLPQFLSICVMAALSVSVVMGLDSMWKTIDDRSRELYAATNLSDIWVSIANPTEMDMWRIRNIEGVEKAEKRLAVNSSANINGRPTLLVYTTSDKNTLDRPYLIKGSAGSSSGAILDETFAKHHNLRIGDKLELELNDRKISLRIEALALSSEHVFSVKDTTSIMPDPGKYGFVIVDEDKVKGAYGGRKPYNQICIRLAEGANESEILEKVDAALGDDLLGIITRNDNRSVSHVASEIKQFKVISAVFPIMFFLVTALVTLSTMSRLVEEQREQIGILKALGYGKRSIVLHYSSYGVYVGLLGAALGALIGPIVIGRTLIDQMRFLLVLSDYRMSINVSNLILSTVLIVMCTGGISCYTCLRRLEEAPAALLREKLPRKGNRVFIERIPGIWGAMNSTSRLVARNTFRNRWRMLMSIVGIAGCTGLVIGAFSLNDMMLNVSRLTYEDVYAYDNKIVLDDKTSENDIHNLALSGTVQSVQETVVQVVSPGGKRRMTIVTIFSPESPLVNLRNMDGNIIKLPKDGVAITRKQAELLGVGEGDTLKIKRADESYTEVEIGEVIYMVSGQGIYMSDYFWEMTGEEFVPNQLLVKWDQKDQSFLDGDYVESYVEREAQKSDFDANLQIVFTASVMLIAFGGMLAFVVLYNLSVLNFCERIRDIATMKVLGFQQKEVRPLVLAENVVSSLLGIAGGVPVGMMISFLLARDFGDDLDLVSRISAFDFLMAAAITMLFTVFVNRVVSGKMRTIDMLEALKSIE</sequence>
<feature type="transmembrane region" description="Helical" evidence="6">
    <location>
        <begin position="639"/>
        <end position="668"/>
    </location>
</feature>
<dbReference type="GO" id="GO:0005886">
    <property type="term" value="C:plasma membrane"/>
    <property type="evidence" value="ECO:0007669"/>
    <property type="project" value="UniProtKB-SubCell"/>
</dbReference>
<keyword evidence="9" id="KW-1185">Reference proteome</keyword>
<feature type="transmembrane region" description="Helical" evidence="6">
    <location>
        <begin position="736"/>
        <end position="754"/>
    </location>
</feature>
<dbReference type="Pfam" id="PF02687">
    <property type="entry name" value="FtsX"/>
    <property type="match status" value="2"/>
</dbReference>
<keyword evidence="2" id="KW-1003">Cell membrane</keyword>
<dbReference type="EMBL" id="CP007453">
    <property type="protein sequence ID" value="AHM58171.1"/>
    <property type="molecule type" value="Genomic_DNA"/>
</dbReference>
<reference evidence="8 9" key="1">
    <citation type="journal article" date="2014" name="Genome Announc.">
        <title>Complete Genome Sequence of Amino Acid-Utilizing Eubacterium acidaminophilum al-2 (DSM 3953).</title>
        <authorList>
            <person name="Poehlein A."/>
            <person name="Andreesen J.R."/>
            <person name="Daniel R."/>
        </authorList>
    </citation>
    <scope>NUCLEOTIDE SEQUENCE [LARGE SCALE GENOMIC DNA]</scope>
    <source>
        <strain evidence="8 9">DSM 3953</strain>
        <plasmid evidence="9">Plasmid EAL2_808p</plasmid>
    </source>
</reference>
<dbReference type="HOGENOM" id="CLU_005531_2_1_9"/>
<dbReference type="InterPro" id="IPR003838">
    <property type="entry name" value="ABC3_permease_C"/>
</dbReference>
<evidence type="ECO:0000256" key="3">
    <source>
        <dbReference type="ARBA" id="ARBA00022692"/>
    </source>
</evidence>
<geneLocation type="plasmid" evidence="8 9">
    <name>EAL2_808p</name>
</geneLocation>
<evidence type="ECO:0000256" key="5">
    <source>
        <dbReference type="ARBA" id="ARBA00023136"/>
    </source>
</evidence>
<dbReference type="Proteomes" id="UP000019591">
    <property type="component" value="Plasmid EAL2_808p"/>
</dbReference>
<dbReference type="KEGG" id="eac:EAL2_808p06680"/>
<feature type="domain" description="ABC3 transporter permease C-terminal" evidence="7">
    <location>
        <begin position="646"/>
        <end position="750"/>
    </location>
</feature>
<feature type="transmembrane region" description="Helical" evidence="6">
    <location>
        <begin position="259"/>
        <end position="280"/>
    </location>
</feature>
<gene>
    <name evidence="8" type="ORF">EAL2_808p06680</name>
</gene>
<name>W8UBS8_PEPAC</name>
<dbReference type="PANTHER" id="PTHR30287">
    <property type="entry name" value="MEMBRANE COMPONENT OF PREDICTED ABC SUPERFAMILY METABOLITE UPTAKE TRANSPORTER"/>
    <property type="match status" value="1"/>
</dbReference>
<feature type="transmembrane region" description="Helical" evidence="6">
    <location>
        <begin position="689"/>
        <end position="716"/>
    </location>
</feature>
<keyword evidence="4 6" id="KW-1133">Transmembrane helix</keyword>
<feature type="transmembrane region" description="Helical" evidence="6">
    <location>
        <begin position="311"/>
        <end position="336"/>
    </location>
</feature>
<feature type="domain" description="ABC3 transporter permease C-terminal" evidence="7">
    <location>
        <begin position="263"/>
        <end position="378"/>
    </location>
</feature>
<evidence type="ECO:0000259" key="7">
    <source>
        <dbReference type="Pfam" id="PF02687"/>
    </source>
</evidence>
<dbReference type="eggNOG" id="COG0577">
    <property type="taxonomic scope" value="Bacteria"/>
</dbReference>
<feature type="transmembrane region" description="Helical" evidence="6">
    <location>
        <begin position="356"/>
        <end position="377"/>
    </location>
</feature>
<comment type="subcellular location">
    <subcellularLocation>
        <location evidence="1">Cell membrane</location>
        <topology evidence="1">Multi-pass membrane protein</topology>
    </subcellularLocation>
</comment>
<proteinExistence type="predicted"/>
<dbReference type="OrthoDB" id="5137249at2"/>
<dbReference type="AlphaFoldDB" id="W8UBS8"/>
<evidence type="ECO:0000256" key="1">
    <source>
        <dbReference type="ARBA" id="ARBA00004651"/>
    </source>
</evidence>
<protein>
    <submittedName>
        <fullName evidence="8">ABC-type antimicrobial peptide transport system, permease component</fullName>
    </submittedName>
</protein>
<dbReference type="InterPro" id="IPR038766">
    <property type="entry name" value="Membrane_comp_ABC_pdt"/>
</dbReference>
<evidence type="ECO:0000313" key="9">
    <source>
        <dbReference type="Proteomes" id="UP000019591"/>
    </source>
</evidence>
<organism evidence="8 9">
    <name type="scientific">Peptoclostridium acidaminophilum DSM 3953</name>
    <dbReference type="NCBI Taxonomy" id="1286171"/>
    <lineage>
        <taxon>Bacteria</taxon>
        <taxon>Bacillati</taxon>
        <taxon>Bacillota</taxon>
        <taxon>Clostridia</taxon>
        <taxon>Peptostreptococcales</taxon>
        <taxon>Peptoclostridiaceae</taxon>
        <taxon>Peptoclostridium</taxon>
    </lineage>
</organism>
<keyword evidence="8" id="KW-0614">Plasmid</keyword>
<evidence type="ECO:0000256" key="6">
    <source>
        <dbReference type="SAM" id="Phobius"/>
    </source>
</evidence>
<accession>W8UBS8</accession>
<evidence type="ECO:0000313" key="8">
    <source>
        <dbReference type="EMBL" id="AHM58171.1"/>
    </source>
</evidence>
<feature type="transmembrane region" description="Helical" evidence="6">
    <location>
        <begin position="429"/>
        <end position="449"/>
    </location>
</feature>
<evidence type="ECO:0000256" key="4">
    <source>
        <dbReference type="ARBA" id="ARBA00022989"/>
    </source>
</evidence>
<feature type="transmembrane region" description="Helical" evidence="6">
    <location>
        <begin position="21"/>
        <end position="42"/>
    </location>
</feature>
<dbReference type="PATRIC" id="fig|1286171.3.peg.2851"/>
<keyword evidence="3 6" id="KW-0812">Transmembrane</keyword>
<keyword evidence="5 6" id="KW-0472">Membrane</keyword>
<dbReference type="RefSeq" id="WP_025437008.1">
    <property type="nucleotide sequence ID" value="NZ_CP007453.1"/>
</dbReference>
<evidence type="ECO:0000256" key="2">
    <source>
        <dbReference type="ARBA" id="ARBA00022475"/>
    </source>
</evidence>